<proteinExistence type="predicted"/>
<gene>
    <name evidence="1" type="ORF">F511_29653</name>
</gene>
<accession>A0A2Z7CD36</accession>
<protein>
    <submittedName>
        <fullName evidence="1">Dystroglycan-like</fullName>
    </submittedName>
</protein>
<dbReference type="EMBL" id="KQ998989">
    <property type="protein sequence ID" value="KZV42590.1"/>
    <property type="molecule type" value="Genomic_DNA"/>
</dbReference>
<evidence type="ECO:0000313" key="2">
    <source>
        <dbReference type="Proteomes" id="UP000250235"/>
    </source>
</evidence>
<evidence type="ECO:0000313" key="1">
    <source>
        <dbReference type="EMBL" id="KZV42590.1"/>
    </source>
</evidence>
<dbReference type="Proteomes" id="UP000250235">
    <property type="component" value="Unassembled WGS sequence"/>
</dbReference>
<dbReference type="AlphaFoldDB" id="A0A2Z7CD36"/>
<name>A0A2Z7CD36_9LAMI</name>
<sequence>MATSFYSNSQLIVFDSILAMDDPGMVSMFQDIKASGLVGFLGCPAVIYEADLVDFFANASVRDGVVISTVAGQLVEISEEWFAESFDLPVDGLSELSEIPKDVIFYARSIVSMSSEPVSLSGKKGQMKMVTAVFCGVRMDWGSVLFSILKKMVTPGSKKAKGFAVQISLLLENIPNLELGESSEFPASKILTEKTVHRYVSLNDKVGAEEAVGAPKPKAASKKRPAFAAVGAPVIKKRRTMSSKANLEIVVVAQEAVPIQMVEPIAVAPAAEDISDQPAGETDGVKAVAADVDATAEKIDEPVAEPSADVETSVGESIEPAVEVPAEETRPSSADDVDFIIKQWFDLPYDDLIARWDAERPVVTASDTDEEEETMDVGAAGGDQQVQFSMEEPEGMEISDELIDADEKMSLDEIIMTIPAELPLPAWEVTMITTSKDIQIPGVDEKTWYLASLQQIPVAAKGKEPLQLKDPIKDDSYFAKEELVLSWEEAESMGVALQRKMYIILKYRALLVRKYLDGWIANFVPGEGDSAVHLKVINMLSALLSFVLEELKQQGVAHRIRWARLCCSTLFEGRLTSHHVIHAHTIFVVSSQRQYDDTLPPVEFFKLLKKKWGDVCLEAVEFCASKRLLPVGSVNFCRALAVTEPDSSFDYQQPTVFALRFSQIFTVYIQYSLFSRLTTEDISSFVAAIASERIVLRNVQIAQTTVSVASIVQLLDEHSFSDSSSDAISMDSTAHDTATTASISLPAAPSPDISEALNQLRASIDEIREQDDGAKHKDTILLHLHDFEKQVTARLDAQDRVLGELRRDSNDQRNLLSLELQSSHKQLGTQIVTTGLDVVDVRRVVRETHQELGDSPRA</sequence>
<keyword evidence="2" id="KW-1185">Reference proteome</keyword>
<organism evidence="1 2">
    <name type="scientific">Dorcoceras hygrometricum</name>
    <dbReference type="NCBI Taxonomy" id="472368"/>
    <lineage>
        <taxon>Eukaryota</taxon>
        <taxon>Viridiplantae</taxon>
        <taxon>Streptophyta</taxon>
        <taxon>Embryophyta</taxon>
        <taxon>Tracheophyta</taxon>
        <taxon>Spermatophyta</taxon>
        <taxon>Magnoliopsida</taxon>
        <taxon>eudicotyledons</taxon>
        <taxon>Gunneridae</taxon>
        <taxon>Pentapetalae</taxon>
        <taxon>asterids</taxon>
        <taxon>lamiids</taxon>
        <taxon>Lamiales</taxon>
        <taxon>Gesneriaceae</taxon>
        <taxon>Didymocarpoideae</taxon>
        <taxon>Trichosporeae</taxon>
        <taxon>Loxocarpinae</taxon>
        <taxon>Dorcoceras</taxon>
    </lineage>
</organism>
<reference evidence="1 2" key="1">
    <citation type="journal article" date="2015" name="Proc. Natl. Acad. Sci. U.S.A.">
        <title>The resurrection genome of Boea hygrometrica: A blueprint for survival of dehydration.</title>
        <authorList>
            <person name="Xiao L."/>
            <person name="Yang G."/>
            <person name="Zhang L."/>
            <person name="Yang X."/>
            <person name="Zhao S."/>
            <person name="Ji Z."/>
            <person name="Zhou Q."/>
            <person name="Hu M."/>
            <person name="Wang Y."/>
            <person name="Chen M."/>
            <person name="Xu Y."/>
            <person name="Jin H."/>
            <person name="Xiao X."/>
            <person name="Hu G."/>
            <person name="Bao F."/>
            <person name="Hu Y."/>
            <person name="Wan P."/>
            <person name="Li L."/>
            <person name="Deng X."/>
            <person name="Kuang T."/>
            <person name="Xiang C."/>
            <person name="Zhu J.K."/>
            <person name="Oliver M.J."/>
            <person name="He Y."/>
        </authorList>
    </citation>
    <scope>NUCLEOTIDE SEQUENCE [LARGE SCALE GENOMIC DNA]</scope>
    <source>
        <strain evidence="2">cv. XS01</strain>
    </source>
</reference>